<organism evidence="10 11">
    <name type="scientific">Vittaforma corneae (strain ATCC 50505)</name>
    <name type="common">Microsporidian parasite</name>
    <name type="synonym">Nosema corneum</name>
    <dbReference type="NCBI Taxonomy" id="993615"/>
    <lineage>
        <taxon>Eukaryota</taxon>
        <taxon>Fungi</taxon>
        <taxon>Fungi incertae sedis</taxon>
        <taxon>Microsporidia</taxon>
        <taxon>Nosematidae</taxon>
        <taxon>Vittaforma</taxon>
    </lineage>
</organism>
<proteinExistence type="inferred from homology"/>
<dbReference type="InterPro" id="IPR011704">
    <property type="entry name" value="ATPase_dyneun-rel_AAA"/>
</dbReference>
<evidence type="ECO:0000313" key="10">
    <source>
        <dbReference type="EMBL" id="ELA41436.1"/>
    </source>
</evidence>
<evidence type="ECO:0000256" key="2">
    <source>
        <dbReference type="ARBA" id="ARBA00004642"/>
    </source>
</evidence>
<keyword evidence="8" id="KW-0539">Nucleus</keyword>
<dbReference type="GeneID" id="19882252"/>
<dbReference type="AlphaFoldDB" id="L2GKQ7"/>
<dbReference type="PANTHER" id="PTHR48103:SF2">
    <property type="entry name" value="MIDASIN"/>
    <property type="match status" value="1"/>
</dbReference>
<evidence type="ECO:0000256" key="7">
    <source>
        <dbReference type="ARBA" id="ARBA00023186"/>
    </source>
</evidence>
<keyword evidence="7" id="KW-0143">Chaperone</keyword>
<dbReference type="Pfam" id="PF07728">
    <property type="entry name" value="AAA_5"/>
    <property type="match status" value="3"/>
</dbReference>
<dbReference type="InterPro" id="IPR003593">
    <property type="entry name" value="AAA+_ATPase"/>
</dbReference>
<evidence type="ECO:0000256" key="3">
    <source>
        <dbReference type="ARBA" id="ARBA00007188"/>
    </source>
</evidence>
<dbReference type="InterPro" id="IPR040848">
    <property type="entry name" value="AAA_lid_7"/>
</dbReference>
<dbReference type="RefSeq" id="XP_007604987.1">
    <property type="nucleotide sequence ID" value="XM_007604925.1"/>
</dbReference>
<comment type="similarity">
    <text evidence="3">Belongs to the midasin family.</text>
</comment>
<dbReference type="STRING" id="993615.L2GKQ7"/>
<dbReference type="InParanoid" id="L2GKQ7"/>
<dbReference type="SUPFAM" id="SSF52540">
    <property type="entry name" value="P-loop containing nucleoside triphosphate hydrolases"/>
    <property type="match status" value="3"/>
</dbReference>
<dbReference type="GO" id="GO:0000027">
    <property type="term" value="P:ribosomal large subunit assembly"/>
    <property type="evidence" value="ECO:0007669"/>
    <property type="project" value="TreeGrafter"/>
</dbReference>
<dbReference type="EMBL" id="JH370144">
    <property type="protein sequence ID" value="ELA41436.1"/>
    <property type="molecule type" value="Genomic_DNA"/>
</dbReference>
<evidence type="ECO:0000256" key="6">
    <source>
        <dbReference type="ARBA" id="ARBA00022840"/>
    </source>
</evidence>
<dbReference type="SMART" id="SM00382">
    <property type="entry name" value="AAA"/>
    <property type="match status" value="3"/>
</dbReference>
<dbReference type="GO" id="GO:0000055">
    <property type="term" value="P:ribosomal large subunit export from nucleus"/>
    <property type="evidence" value="ECO:0007669"/>
    <property type="project" value="TreeGrafter"/>
</dbReference>
<evidence type="ECO:0000259" key="9">
    <source>
        <dbReference type="SMART" id="SM00382"/>
    </source>
</evidence>
<protein>
    <recommendedName>
        <fullName evidence="4">Midasin</fullName>
    </recommendedName>
</protein>
<keyword evidence="5" id="KW-0547">Nucleotide-binding</keyword>
<gene>
    <name evidence="10" type="ORF">VICG_01541</name>
</gene>
<dbReference type="GO" id="GO:0005730">
    <property type="term" value="C:nucleolus"/>
    <property type="evidence" value="ECO:0007669"/>
    <property type="project" value="UniProtKB-SubCell"/>
</dbReference>
<feature type="domain" description="AAA+ ATPase" evidence="9">
    <location>
        <begin position="672"/>
        <end position="825"/>
    </location>
</feature>
<dbReference type="GO" id="GO:0030687">
    <property type="term" value="C:preribosome, large subunit precursor"/>
    <property type="evidence" value="ECO:0007669"/>
    <property type="project" value="TreeGrafter"/>
</dbReference>
<dbReference type="HOGENOM" id="CLU_323427_0_0_1"/>
<dbReference type="Gene3D" id="3.40.50.300">
    <property type="entry name" value="P-loop containing nucleotide triphosphate hydrolases"/>
    <property type="match status" value="3"/>
</dbReference>
<name>L2GKQ7_VITCO</name>
<dbReference type="GO" id="GO:0005654">
    <property type="term" value="C:nucleoplasm"/>
    <property type="evidence" value="ECO:0007669"/>
    <property type="project" value="UniProtKB-SubCell"/>
</dbReference>
<dbReference type="GO" id="GO:0005524">
    <property type="term" value="F:ATP binding"/>
    <property type="evidence" value="ECO:0007669"/>
    <property type="project" value="UniProtKB-KW"/>
</dbReference>
<evidence type="ECO:0000256" key="5">
    <source>
        <dbReference type="ARBA" id="ARBA00022741"/>
    </source>
</evidence>
<dbReference type="OrthoDB" id="5186at2759"/>
<keyword evidence="6" id="KW-0067">ATP-binding</keyword>
<feature type="domain" description="AAA+ ATPase" evidence="9">
    <location>
        <begin position="366"/>
        <end position="513"/>
    </location>
</feature>
<sequence>MHYILQNRNSNTAIYDAFNLLFFTQLDLSSKASALQLFKTYFKTITENTTFSDIYDLNGYIITPKTRLHFNDVDFAIRANLPILIQGDTSTGKTSMIYALASKYDKRVIRINNHRQTESSDYIGNYTASSEGIYFRPGPLITAMKNGHWIILDELNLASSDVLEVLNRLLDDNKELYIPEIDECVIPHSNFRLFATQNLNYGGRHGLAKSFRNRFIEIFFYEKDENEMAEILERSCKLPRSFIKYIMLIYTSLKAERTLNSFITLRDLFKWAKRQPGDYYELYTIGLEIILERQRNKEDRKRVLEVFNDSFSDRMRFEKRKYYDLYQIDLKNASLNDSIINNSNNSLIFTRSYVKLINLIYKAWINLEPVLLIGETGIGKTRVCEVVSSMLCLNLRSINLYSGIESSDFIGHPYFEKGKIHWMDGPLVKAMNDGDAFLIDEINLAEDSVLERLNSVLEDKRYLFIPEIDKEVYAHSNFRIVATMNPSGDFGKRELSPALRNRFTEIYFELEPDEYYEIFDKFVEKACCITNKNDENSVNLRYFKDRFRMLKDMSVRKIELLCSHIRNILIRNNNVESNQTEDNTVENSKMGRIIELKGFNSVEEIWEDCLELIGHMPSIDRSVNTKVDDKHLFGVHPYYLRIHANTLSDTMYSFNSITSQLNLKRILRGLTTNKGILLEGEPGVGKTSIVHHIAKILSIPILRINLSEQTEMSDLLGSYIPVGDSISFMESHMVEFLKEGRWIILDEINLCTQSVIEGLNSILDHRKKIEVNGKIVYVHSNTRIFGTMNPWNKENGRKKLPKSFLDRFIVIRMSGYTIEDIRTILSGRYGPSYLFDEKLSLRGNIKANELNKNSMTSTNITNECYPISYSFEPKSNYFDISFGSILLNSKNVPQ</sequence>
<dbReference type="InterPro" id="IPR027417">
    <property type="entry name" value="P-loop_NTPase"/>
</dbReference>
<dbReference type="FunFam" id="3.40.50.300:FF:000142">
    <property type="entry name" value="Midasin"/>
    <property type="match status" value="3"/>
</dbReference>
<evidence type="ECO:0000313" key="11">
    <source>
        <dbReference type="Proteomes" id="UP000011082"/>
    </source>
</evidence>
<evidence type="ECO:0000256" key="4">
    <source>
        <dbReference type="ARBA" id="ARBA00017143"/>
    </source>
</evidence>
<accession>L2GKQ7</accession>
<reference evidence="11" key="1">
    <citation type="submission" date="2011-05" db="EMBL/GenBank/DDBJ databases">
        <title>The genome sequence of Vittaforma corneae strain ATCC 50505.</title>
        <authorList>
            <consortium name="The Broad Institute Genome Sequencing Platform"/>
            <person name="Cuomo C."/>
            <person name="Didier E."/>
            <person name="Bowers L."/>
            <person name="Young S.K."/>
            <person name="Zeng Q."/>
            <person name="Gargeya S."/>
            <person name="Fitzgerald M."/>
            <person name="Haas B."/>
            <person name="Abouelleil A."/>
            <person name="Alvarado L."/>
            <person name="Arachchi H.M."/>
            <person name="Berlin A."/>
            <person name="Chapman S.B."/>
            <person name="Gearin G."/>
            <person name="Goldberg J."/>
            <person name="Griggs A."/>
            <person name="Gujja S."/>
            <person name="Hansen M."/>
            <person name="Heiman D."/>
            <person name="Howarth C."/>
            <person name="Larimer J."/>
            <person name="Lui A."/>
            <person name="MacDonald P.J.P."/>
            <person name="McCowen C."/>
            <person name="Montmayeur A."/>
            <person name="Murphy C."/>
            <person name="Neiman D."/>
            <person name="Pearson M."/>
            <person name="Priest M."/>
            <person name="Roberts A."/>
            <person name="Saif S."/>
            <person name="Shea T."/>
            <person name="Sisk P."/>
            <person name="Stolte C."/>
            <person name="Sykes S."/>
            <person name="Wortman J."/>
            <person name="Nusbaum C."/>
            <person name="Birren B."/>
        </authorList>
    </citation>
    <scope>NUCLEOTIDE SEQUENCE [LARGE SCALE GENOMIC DNA]</scope>
    <source>
        <strain evidence="11">ATCC 50505</strain>
    </source>
</reference>
<dbReference type="VEuPathDB" id="MicrosporidiaDB:VICG_01541"/>
<evidence type="ECO:0000256" key="8">
    <source>
        <dbReference type="ARBA" id="ARBA00023242"/>
    </source>
</evidence>
<dbReference type="Proteomes" id="UP000011082">
    <property type="component" value="Unassembled WGS sequence"/>
</dbReference>
<dbReference type="GO" id="GO:0016887">
    <property type="term" value="F:ATP hydrolysis activity"/>
    <property type="evidence" value="ECO:0007669"/>
    <property type="project" value="InterPro"/>
</dbReference>
<dbReference type="PANTHER" id="PTHR48103">
    <property type="entry name" value="MIDASIN-RELATED"/>
    <property type="match status" value="1"/>
</dbReference>
<dbReference type="Pfam" id="PF17867">
    <property type="entry name" value="AAA_lid_7"/>
    <property type="match status" value="1"/>
</dbReference>
<dbReference type="CDD" id="cd00009">
    <property type="entry name" value="AAA"/>
    <property type="match status" value="1"/>
</dbReference>
<comment type="subcellular location">
    <subcellularLocation>
        <location evidence="1">Nucleus</location>
        <location evidence="1">Nucleolus</location>
    </subcellularLocation>
    <subcellularLocation>
        <location evidence="2">Nucleus</location>
        <location evidence="2">Nucleoplasm</location>
    </subcellularLocation>
</comment>
<keyword evidence="11" id="KW-1185">Reference proteome</keyword>
<feature type="domain" description="AAA+ ATPase" evidence="9">
    <location>
        <begin position="79"/>
        <end position="225"/>
    </location>
</feature>
<evidence type="ECO:0000256" key="1">
    <source>
        <dbReference type="ARBA" id="ARBA00004604"/>
    </source>
</evidence>